<dbReference type="Gene3D" id="3.80.10.10">
    <property type="entry name" value="Ribonuclease Inhibitor"/>
    <property type="match status" value="1"/>
</dbReference>
<dbReference type="PANTHER" id="PTHR38926:SF72">
    <property type="entry name" value="IM:7136021-RELATED"/>
    <property type="match status" value="1"/>
</dbReference>
<keyword evidence="2" id="KW-1185">Reference proteome</keyword>
<gene>
    <name evidence="1" type="ORF">K503DRAFT_719457</name>
</gene>
<sequence length="430" mass="49460">MTQALELEEATAKSDVGIIPASDIIDALQNILEHSQFVIPDLETPYSKSPNPDQYQASQLKGQSIDAILTEREDQLNAVLRNIPVLDTIVDKIKNLRQQLVEEQHKIVHSMNLHRGYRSALWRLPVEVLSQNFVHCLPKTDYWSISPMEGPMLLTNICRRWREVVVNMPSLWCRLTVGGLTKAQRKTTFCYDSWLKRSRQRPLSLRIYYVPKDITMIHTLLQSYANQISSLDIIFHYKPEHVLLPNLPALQELTLYCCISYDFIGSFSCPRLRNFKLKVFVADPINIKWSSCDVWAHLTNLEITVQQPRQFLHLLNRCPNLSSFAICLFRGADMQPFESLTHTNLQSLSISCYKAAEQSLPALLDALTLPNLRVFDALYIPSHHEALKALLTRSNFALERLIFFAGVEMTDEHRAEYLAFIPSLEIELLR</sequence>
<dbReference type="AlphaFoldDB" id="A0A1B7MYI0"/>
<dbReference type="InterPro" id="IPR032675">
    <property type="entry name" value="LRR_dom_sf"/>
</dbReference>
<organism evidence="1 2">
    <name type="scientific">Rhizopogon vinicolor AM-OR11-026</name>
    <dbReference type="NCBI Taxonomy" id="1314800"/>
    <lineage>
        <taxon>Eukaryota</taxon>
        <taxon>Fungi</taxon>
        <taxon>Dikarya</taxon>
        <taxon>Basidiomycota</taxon>
        <taxon>Agaricomycotina</taxon>
        <taxon>Agaricomycetes</taxon>
        <taxon>Agaricomycetidae</taxon>
        <taxon>Boletales</taxon>
        <taxon>Suillineae</taxon>
        <taxon>Rhizopogonaceae</taxon>
        <taxon>Rhizopogon</taxon>
    </lineage>
</organism>
<protein>
    <submittedName>
        <fullName evidence="1">Uncharacterized protein</fullName>
    </submittedName>
</protein>
<reference evidence="1 2" key="1">
    <citation type="submission" date="2016-06" db="EMBL/GenBank/DDBJ databases">
        <title>Comparative genomics of the ectomycorrhizal sister species Rhizopogon vinicolor and Rhizopogon vesiculosus (Basidiomycota: Boletales) reveals a divergence of the mating type B locus.</title>
        <authorList>
            <consortium name="DOE Joint Genome Institute"/>
            <person name="Mujic A.B."/>
            <person name="Kuo A."/>
            <person name="Tritt A."/>
            <person name="Lipzen A."/>
            <person name="Chen C."/>
            <person name="Johnson J."/>
            <person name="Sharma A."/>
            <person name="Barry K."/>
            <person name="Grigoriev I.V."/>
            <person name="Spatafora J.W."/>
        </authorList>
    </citation>
    <scope>NUCLEOTIDE SEQUENCE [LARGE SCALE GENOMIC DNA]</scope>
    <source>
        <strain evidence="1 2">AM-OR11-026</strain>
    </source>
</reference>
<name>A0A1B7MYI0_9AGAM</name>
<accession>A0A1B7MYI0</accession>
<dbReference type="SUPFAM" id="SSF52047">
    <property type="entry name" value="RNI-like"/>
    <property type="match status" value="1"/>
</dbReference>
<dbReference type="PANTHER" id="PTHR38926">
    <property type="entry name" value="F-BOX DOMAIN CONTAINING PROTEIN, EXPRESSED"/>
    <property type="match status" value="1"/>
</dbReference>
<dbReference type="OrthoDB" id="3253362at2759"/>
<dbReference type="InParanoid" id="A0A1B7MYI0"/>
<evidence type="ECO:0000313" key="2">
    <source>
        <dbReference type="Proteomes" id="UP000092154"/>
    </source>
</evidence>
<dbReference type="STRING" id="1314800.A0A1B7MYI0"/>
<dbReference type="Proteomes" id="UP000092154">
    <property type="component" value="Unassembled WGS sequence"/>
</dbReference>
<dbReference type="EMBL" id="KV448339">
    <property type="protein sequence ID" value="OAX37660.1"/>
    <property type="molecule type" value="Genomic_DNA"/>
</dbReference>
<evidence type="ECO:0000313" key="1">
    <source>
        <dbReference type="EMBL" id="OAX37660.1"/>
    </source>
</evidence>
<proteinExistence type="predicted"/>